<accession>A0A6J5NKG2</accession>
<gene>
    <name evidence="6" type="ORF">UFOVP707_86</name>
</gene>
<sequence>MRSLESQHQQALVRWCRLHPAAKLIYAIPNGGGRSKAQAGILKAEGVLAGVPDLHLPVARGRCHSLYIEMKAGDGRLSPDQAKLIAELQAQGHAIVVAWDWGIAKAWVERYLDGQVPDPATIIDTTCRQPRAQRSVKSTRSTPAAESPPSSSQGAPWSA</sequence>
<dbReference type="Pfam" id="PF08774">
    <property type="entry name" value="VRR_NUC"/>
    <property type="match status" value="1"/>
</dbReference>
<evidence type="ECO:0000256" key="4">
    <source>
        <dbReference type="SAM" id="MobiDB-lite"/>
    </source>
</evidence>
<dbReference type="GO" id="GO:0003676">
    <property type="term" value="F:nucleic acid binding"/>
    <property type="evidence" value="ECO:0007669"/>
    <property type="project" value="InterPro"/>
</dbReference>
<reference evidence="6" key="1">
    <citation type="submission" date="2020-04" db="EMBL/GenBank/DDBJ databases">
        <authorList>
            <person name="Chiriac C."/>
            <person name="Salcher M."/>
            <person name="Ghai R."/>
            <person name="Kavagutti S V."/>
        </authorList>
    </citation>
    <scope>NUCLEOTIDE SEQUENCE</scope>
</reference>
<dbReference type="GO" id="GO:0004518">
    <property type="term" value="F:nuclease activity"/>
    <property type="evidence" value="ECO:0007669"/>
    <property type="project" value="UniProtKB-KW"/>
</dbReference>
<dbReference type="InterPro" id="IPR014883">
    <property type="entry name" value="VRR_NUC"/>
</dbReference>
<dbReference type="Gene3D" id="3.40.1350.10">
    <property type="match status" value="1"/>
</dbReference>
<proteinExistence type="predicted"/>
<name>A0A6J5NKG2_9CAUD</name>
<dbReference type="GO" id="GO:0016788">
    <property type="term" value="F:hydrolase activity, acting on ester bonds"/>
    <property type="evidence" value="ECO:0007669"/>
    <property type="project" value="InterPro"/>
</dbReference>
<protein>
    <submittedName>
        <fullName evidence="6">VRR-NUC domain containing protein</fullName>
    </submittedName>
</protein>
<feature type="domain" description="VRR-NUC" evidence="5">
    <location>
        <begin position="6"/>
        <end position="97"/>
    </location>
</feature>
<organism evidence="6">
    <name type="scientific">uncultured Caudovirales phage</name>
    <dbReference type="NCBI Taxonomy" id="2100421"/>
    <lineage>
        <taxon>Viruses</taxon>
        <taxon>Duplodnaviria</taxon>
        <taxon>Heunggongvirae</taxon>
        <taxon>Uroviricota</taxon>
        <taxon>Caudoviricetes</taxon>
        <taxon>Peduoviridae</taxon>
        <taxon>Maltschvirus</taxon>
        <taxon>Maltschvirus maltsch</taxon>
    </lineage>
</organism>
<comment type="cofactor">
    <cofactor evidence="1">
        <name>Mg(2+)</name>
        <dbReference type="ChEBI" id="CHEBI:18420"/>
    </cofactor>
</comment>
<evidence type="ECO:0000256" key="2">
    <source>
        <dbReference type="ARBA" id="ARBA00022722"/>
    </source>
</evidence>
<evidence type="ECO:0000313" key="6">
    <source>
        <dbReference type="EMBL" id="CAB4159353.1"/>
    </source>
</evidence>
<evidence type="ECO:0000256" key="1">
    <source>
        <dbReference type="ARBA" id="ARBA00001946"/>
    </source>
</evidence>
<dbReference type="InterPro" id="IPR011856">
    <property type="entry name" value="tRNA_endonuc-like_dom_sf"/>
</dbReference>
<evidence type="ECO:0000259" key="5">
    <source>
        <dbReference type="Pfam" id="PF08774"/>
    </source>
</evidence>
<feature type="region of interest" description="Disordered" evidence="4">
    <location>
        <begin position="128"/>
        <end position="159"/>
    </location>
</feature>
<keyword evidence="3" id="KW-0378">Hydrolase</keyword>
<evidence type="ECO:0000256" key="3">
    <source>
        <dbReference type="ARBA" id="ARBA00022801"/>
    </source>
</evidence>
<keyword evidence="2" id="KW-0540">Nuclease</keyword>
<feature type="compositionally biased region" description="Low complexity" evidence="4">
    <location>
        <begin position="138"/>
        <end position="152"/>
    </location>
</feature>
<dbReference type="EMBL" id="LR796684">
    <property type="protein sequence ID" value="CAB4159353.1"/>
    <property type="molecule type" value="Genomic_DNA"/>
</dbReference>